<comment type="caution">
    <text evidence="1">The sequence shown here is derived from an EMBL/GenBank/DDBJ whole genome shotgun (WGS) entry which is preliminary data.</text>
</comment>
<dbReference type="Proteomes" id="UP001374584">
    <property type="component" value="Unassembled WGS sequence"/>
</dbReference>
<reference evidence="1 2" key="1">
    <citation type="submission" date="2024-01" db="EMBL/GenBank/DDBJ databases">
        <title>The genomes of 5 underutilized Papilionoideae crops provide insights into root nodulation and disease resistanc.</title>
        <authorList>
            <person name="Jiang F."/>
        </authorList>
    </citation>
    <scope>NUCLEOTIDE SEQUENCE [LARGE SCALE GENOMIC DNA]</scope>
    <source>
        <strain evidence="1">JINMINGXINNONG_FW02</strain>
        <tissue evidence="1">Leaves</tissue>
    </source>
</reference>
<sequence>MQYPFAWLFKLPFGVISDNGLWTRIRLLSCKILKTEGLKGFRFCIGRFAKGEGSRGSLRREKDLRFRLGVILRFHWQCDCDFARILRISCSVYILE</sequence>
<evidence type="ECO:0000313" key="2">
    <source>
        <dbReference type="Proteomes" id="UP001374584"/>
    </source>
</evidence>
<keyword evidence="2" id="KW-1185">Reference proteome</keyword>
<organism evidence="1 2">
    <name type="scientific">Phaseolus coccineus</name>
    <name type="common">Scarlet runner bean</name>
    <name type="synonym">Phaseolus multiflorus</name>
    <dbReference type="NCBI Taxonomy" id="3886"/>
    <lineage>
        <taxon>Eukaryota</taxon>
        <taxon>Viridiplantae</taxon>
        <taxon>Streptophyta</taxon>
        <taxon>Embryophyta</taxon>
        <taxon>Tracheophyta</taxon>
        <taxon>Spermatophyta</taxon>
        <taxon>Magnoliopsida</taxon>
        <taxon>eudicotyledons</taxon>
        <taxon>Gunneridae</taxon>
        <taxon>Pentapetalae</taxon>
        <taxon>rosids</taxon>
        <taxon>fabids</taxon>
        <taxon>Fabales</taxon>
        <taxon>Fabaceae</taxon>
        <taxon>Papilionoideae</taxon>
        <taxon>50 kb inversion clade</taxon>
        <taxon>NPAAA clade</taxon>
        <taxon>indigoferoid/millettioid clade</taxon>
        <taxon>Phaseoleae</taxon>
        <taxon>Phaseolus</taxon>
    </lineage>
</organism>
<protein>
    <submittedName>
        <fullName evidence="1">Uncharacterized protein</fullName>
    </submittedName>
</protein>
<accession>A0AAN9MJ60</accession>
<proteinExistence type="predicted"/>
<dbReference type="EMBL" id="JAYMYR010000006">
    <property type="protein sequence ID" value="KAK7355800.1"/>
    <property type="molecule type" value="Genomic_DNA"/>
</dbReference>
<gene>
    <name evidence="1" type="ORF">VNO80_15062</name>
</gene>
<name>A0AAN9MJ60_PHACN</name>
<dbReference type="AlphaFoldDB" id="A0AAN9MJ60"/>
<evidence type="ECO:0000313" key="1">
    <source>
        <dbReference type="EMBL" id="KAK7355800.1"/>
    </source>
</evidence>